<dbReference type="Proteomes" id="UP000248987">
    <property type="component" value="Unassembled WGS sequence"/>
</dbReference>
<keyword evidence="1" id="KW-0812">Transmembrane</keyword>
<feature type="transmembrane region" description="Helical" evidence="1">
    <location>
        <begin position="63"/>
        <end position="81"/>
    </location>
</feature>
<feature type="transmembrane region" description="Helical" evidence="1">
    <location>
        <begin position="87"/>
        <end position="105"/>
    </location>
</feature>
<reference evidence="2 3" key="1">
    <citation type="submission" date="2018-06" db="EMBL/GenBank/DDBJ databases">
        <title>Genomic Encyclopedia of Archaeal and Bacterial Type Strains, Phase II (KMG-II): from individual species to whole genera.</title>
        <authorList>
            <person name="Goeker M."/>
        </authorList>
    </citation>
    <scope>NUCLEOTIDE SEQUENCE [LARGE SCALE GENOMIC DNA]</scope>
    <source>
        <strain evidence="2 3">DSM 12408</strain>
    </source>
</reference>
<accession>A0A327S1C9</accession>
<gene>
    <name evidence="2" type="ORF">LX77_02761</name>
</gene>
<sequence>MLTSIICPSDLGLQKHFNHNFMRIAFALLIIVHGLIHVLGFIKAFKIADVNQLSQSSSKSMGMLWLFVAILFLTSAVLYLLKKDWWFYIAIAAIAVSQILIIIYWKDAKFGSIANVIILIAAIIGFASVQFETSYKKDVASAMEKNPETNDVVTEKDLEYLPPIVQNYLHYVGVVGKPKVKNVKVVFEGEMRDKGKDWFKFTSEQYNFFEFPARLFFMKAKVKGLPTHGYHAYKNEEARMQIKVLSLFPVVQIDTPELFPAETVTFFNDLCLFAPAALIDDRIVWEPIDERSVKATFTNKGTSISAILHFNEKGQLVNFVSNDRIAIDQMKAFPFSTPASHYKNIGGYNLPTYGEAVWHYPDGEFVYGKFNLKSIAYNVNTQ</sequence>
<dbReference type="EMBL" id="QLLQ01000011">
    <property type="protein sequence ID" value="RAJ22102.1"/>
    <property type="molecule type" value="Genomic_DNA"/>
</dbReference>
<dbReference type="InterPro" id="IPR046674">
    <property type="entry name" value="DUF6544"/>
</dbReference>
<evidence type="ECO:0000313" key="3">
    <source>
        <dbReference type="Proteomes" id="UP000248987"/>
    </source>
</evidence>
<organism evidence="2 3">
    <name type="scientific">Gelidibacter algens</name>
    <dbReference type="NCBI Taxonomy" id="49280"/>
    <lineage>
        <taxon>Bacteria</taxon>
        <taxon>Pseudomonadati</taxon>
        <taxon>Bacteroidota</taxon>
        <taxon>Flavobacteriia</taxon>
        <taxon>Flavobacteriales</taxon>
        <taxon>Flavobacteriaceae</taxon>
        <taxon>Gelidibacter</taxon>
    </lineage>
</organism>
<keyword evidence="3" id="KW-1185">Reference proteome</keyword>
<evidence type="ECO:0000313" key="2">
    <source>
        <dbReference type="EMBL" id="RAJ22102.1"/>
    </source>
</evidence>
<dbReference type="Pfam" id="PF20181">
    <property type="entry name" value="DUF6544"/>
    <property type="match status" value="1"/>
</dbReference>
<dbReference type="AlphaFoldDB" id="A0A327S1C9"/>
<evidence type="ECO:0000256" key="1">
    <source>
        <dbReference type="SAM" id="Phobius"/>
    </source>
</evidence>
<feature type="transmembrane region" description="Helical" evidence="1">
    <location>
        <begin position="112"/>
        <end position="131"/>
    </location>
</feature>
<proteinExistence type="predicted"/>
<feature type="transmembrane region" description="Helical" evidence="1">
    <location>
        <begin position="20"/>
        <end position="42"/>
    </location>
</feature>
<protein>
    <submittedName>
        <fullName evidence="2">Uncharacterized protein</fullName>
    </submittedName>
</protein>
<keyword evidence="1" id="KW-1133">Transmembrane helix</keyword>
<comment type="caution">
    <text evidence="2">The sequence shown here is derived from an EMBL/GenBank/DDBJ whole genome shotgun (WGS) entry which is preliminary data.</text>
</comment>
<name>A0A327S1C9_9FLAO</name>
<keyword evidence="1" id="KW-0472">Membrane</keyword>